<comment type="similarity">
    <text evidence="1">Belongs to the PPR family. P subfamily.</text>
</comment>
<name>A0A6A3D222_HIBSY</name>
<evidence type="ECO:0000313" key="5">
    <source>
        <dbReference type="Proteomes" id="UP000436088"/>
    </source>
</evidence>
<dbReference type="GO" id="GO:0005739">
    <property type="term" value="C:mitochondrion"/>
    <property type="evidence" value="ECO:0007669"/>
    <property type="project" value="TreeGrafter"/>
</dbReference>
<dbReference type="Pfam" id="PF01535">
    <property type="entry name" value="PPR"/>
    <property type="match status" value="1"/>
</dbReference>
<dbReference type="EMBL" id="VEPZ02000065">
    <property type="protein sequence ID" value="KAE8734674.1"/>
    <property type="molecule type" value="Genomic_DNA"/>
</dbReference>
<dbReference type="GO" id="GO:0000963">
    <property type="term" value="P:mitochondrial RNA processing"/>
    <property type="evidence" value="ECO:0007669"/>
    <property type="project" value="TreeGrafter"/>
</dbReference>
<evidence type="ECO:0000313" key="4">
    <source>
        <dbReference type="EMBL" id="KAE8734674.1"/>
    </source>
</evidence>
<dbReference type="PANTHER" id="PTHR47932">
    <property type="entry name" value="ATPASE EXPRESSION PROTEIN 3"/>
    <property type="match status" value="1"/>
</dbReference>
<gene>
    <name evidence="4" type="ORF">F3Y22_tig00000738pilonHSYRG00204</name>
</gene>
<evidence type="ECO:0000256" key="3">
    <source>
        <dbReference type="PROSITE-ProRule" id="PRU00708"/>
    </source>
</evidence>
<dbReference type="PANTHER" id="PTHR47932:SF36">
    <property type="entry name" value="PENTACOTRIPEPTIDE-REPEAT REGION OF PRORP DOMAIN-CONTAINING PROTEIN"/>
    <property type="match status" value="1"/>
</dbReference>
<dbReference type="Pfam" id="PF12854">
    <property type="entry name" value="PPR_1"/>
    <property type="match status" value="1"/>
</dbReference>
<dbReference type="Proteomes" id="UP000436088">
    <property type="component" value="Unassembled WGS sequence"/>
</dbReference>
<dbReference type="NCBIfam" id="TIGR00756">
    <property type="entry name" value="PPR"/>
    <property type="match status" value="1"/>
</dbReference>
<evidence type="ECO:0008006" key="6">
    <source>
        <dbReference type="Google" id="ProtNLM"/>
    </source>
</evidence>
<proteinExistence type="inferred from homology"/>
<dbReference type="Gene3D" id="1.25.40.10">
    <property type="entry name" value="Tetratricopeptide repeat domain"/>
    <property type="match status" value="1"/>
</dbReference>
<comment type="caution">
    <text evidence="4">The sequence shown here is derived from an EMBL/GenBank/DDBJ whole genome shotgun (WGS) entry which is preliminary data.</text>
</comment>
<reference evidence="4" key="1">
    <citation type="submission" date="2019-09" db="EMBL/GenBank/DDBJ databases">
        <title>Draft genome information of white flower Hibiscus syriacus.</title>
        <authorList>
            <person name="Kim Y.-M."/>
        </authorList>
    </citation>
    <scope>NUCLEOTIDE SEQUENCE [LARGE SCALE GENOMIC DNA]</scope>
    <source>
        <strain evidence="4">YM2019G1</strain>
    </source>
</reference>
<feature type="repeat" description="PPR" evidence="3">
    <location>
        <begin position="32"/>
        <end position="66"/>
    </location>
</feature>
<evidence type="ECO:0000256" key="2">
    <source>
        <dbReference type="ARBA" id="ARBA00022737"/>
    </source>
</evidence>
<dbReference type="InterPro" id="IPR002885">
    <property type="entry name" value="PPR_rpt"/>
</dbReference>
<dbReference type="AlphaFoldDB" id="A0A6A3D222"/>
<sequence>MKGLCDDGMLVEANHLLYSMFWRISQKGSGEDIVIYRILLDALCDDGKVEEALEILGKVLRKGLKAPKSIRRRLDLKKCRDGEDTEATKRLIHEALVRGGVPSMGSYSAMAIDLYNEGRVDEGDKVLDEMRKRGSSHHCQCTKQRQKL</sequence>
<organism evidence="4 5">
    <name type="scientific">Hibiscus syriacus</name>
    <name type="common">Rose of Sharon</name>
    <dbReference type="NCBI Taxonomy" id="106335"/>
    <lineage>
        <taxon>Eukaryota</taxon>
        <taxon>Viridiplantae</taxon>
        <taxon>Streptophyta</taxon>
        <taxon>Embryophyta</taxon>
        <taxon>Tracheophyta</taxon>
        <taxon>Spermatophyta</taxon>
        <taxon>Magnoliopsida</taxon>
        <taxon>eudicotyledons</taxon>
        <taxon>Gunneridae</taxon>
        <taxon>Pentapetalae</taxon>
        <taxon>rosids</taxon>
        <taxon>malvids</taxon>
        <taxon>Malvales</taxon>
        <taxon>Malvaceae</taxon>
        <taxon>Malvoideae</taxon>
        <taxon>Hibiscus</taxon>
    </lineage>
</organism>
<protein>
    <recommendedName>
        <fullName evidence="6">Pentatricopeptide repeat-containing protein</fullName>
    </recommendedName>
</protein>
<dbReference type="GO" id="GO:0003729">
    <property type="term" value="F:mRNA binding"/>
    <property type="evidence" value="ECO:0007669"/>
    <property type="project" value="TreeGrafter"/>
</dbReference>
<keyword evidence="5" id="KW-1185">Reference proteome</keyword>
<accession>A0A6A3D222</accession>
<dbReference type="InterPro" id="IPR011990">
    <property type="entry name" value="TPR-like_helical_dom_sf"/>
</dbReference>
<dbReference type="PROSITE" id="PS51375">
    <property type="entry name" value="PPR"/>
    <property type="match status" value="1"/>
</dbReference>
<keyword evidence="2" id="KW-0677">Repeat</keyword>
<dbReference type="GO" id="GO:0008380">
    <property type="term" value="P:RNA splicing"/>
    <property type="evidence" value="ECO:0007669"/>
    <property type="project" value="TreeGrafter"/>
</dbReference>
<evidence type="ECO:0000256" key="1">
    <source>
        <dbReference type="ARBA" id="ARBA00007626"/>
    </source>
</evidence>